<dbReference type="Proteomes" id="UP000198748">
    <property type="component" value="Unassembled WGS sequence"/>
</dbReference>
<feature type="region of interest" description="Disordered" evidence="1">
    <location>
        <begin position="1"/>
        <end position="22"/>
    </location>
</feature>
<name>A0A1G7DJL6_9BACT</name>
<organism evidence="2 3">
    <name type="scientific">Dyadobacter soli</name>
    <dbReference type="NCBI Taxonomy" id="659014"/>
    <lineage>
        <taxon>Bacteria</taxon>
        <taxon>Pseudomonadati</taxon>
        <taxon>Bacteroidota</taxon>
        <taxon>Cytophagia</taxon>
        <taxon>Cytophagales</taxon>
        <taxon>Spirosomataceae</taxon>
        <taxon>Dyadobacter</taxon>
    </lineage>
</organism>
<dbReference type="AlphaFoldDB" id="A0A1G7DJL6"/>
<proteinExistence type="predicted"/>
<evidence type="ECO:0000313" key="3">
    <source>
        <dbReference type="Proteomes" id="UP000198748"/>
    </source>
</evidence>
<evidence type="ECO:0000313" key="2">
    <source>
        <dbReference type="EMBL" id="SDE51709.1"/>
    </source>
</evidence>
<reference evidence="3" key="1">
    <citation type="submission" date="2016-10" db="EMBL/GenBank/DDBJ databases">
        <authorList>
            <person name="Varghese N."/>
            <person name="Submissions S."/>
        </authorList>
    </citation>
    <scope>NUCLEOTIDE SEQUENCE [LARGE SCALE GENOMIC DNA]</scope>
    <source>
        <strain evidence="3">DSM 25329</strain>
    </source>
</reference>
<protein>
    <submittedName>
        <fullName evidence="2">Uncharacterized protein</fullName>
    </submittedName>
</protein>
<sequence>MELKYKKIKSLNQKPPHPGETGSMLDIHVMPRLCASVCPYTCCAR</sequence>
<gene>
    <name evidence="2" type="ORF">SAMN04487996_105259</name>
</gene>
<evidence type="ECO:0000256" key="1">
    <source>
        <dbReference type="SAM" id="MobiDB-lite"/>
    </source>
</evidence>
<keyword evidence="3" id="KW-1185">Reference proteome</keyword>
<accession>A0A1G7DJL6</accession>
<dbReference type="EMBL" id="FNAN01000005">
    <property type="protein sequence ID" value="SDE51709.1"/>
    <property type="molecule type" value="Genomic_DNA"/>
</dbReference>